<dbReference type="AlphaFoldDB" id="A0A239MNP9"/>
<reference evidence="3 4" key="2">
    <citation type="submission" date="2017-06" db="EMBL/GenBank/DDBJ databases">
        <authorList>
            <person name="Varghese N."/>
            <person name="Submissions S."/>
        </authorList>
    </citation>
    <scope>NUCLEOTIDE SEQUENCE [LARGE SCALE GENOMIC DNA]</scope>
    <source>
        <strain evidence="3 4">RLD-1</strain>
    </source>
</reference>
<accession>A0A239MNP9</accession>
<evidence type="ECO:0000313" key="3">
    <source>
        <dbReference type="EMBL" id="SNT44477.1"/>
    </source>
</evidence>
<evidence type="ECO:0000313" key="5">
    <source>
        <dbReference type="Proteomes" id="UP000199693"/>
    </source>
</evidence>
<proteinExistence type="predicted"/>
<keyword evidence="1" id="KW-0812">Transmembrane</keyword>
<keyword evidence="1" id="KW-1133">Transmembrane helix</keyword>
<reference evidence="2 5" key="1">
    <citation type="submission" date="2016-10" db="EMBL/GenBank/DDBJ databases">
        <authorList>
            <person name="de Groot N.N."/>
        </authorList>
    </citation>
    <scope>NUCLEOTIDE SEQUENCE [LARGE SCALE GENOMIC DNA]</scope>
    <source>
        <strain evidence="2 5">CCM 7361</strain>
    </source>
</reference>
<evidence type="ECO:0000313" key="4">
    <source>
        <dbReference type="Proteomes" id="UP000198309"/>
    </source>
</evidence>
<keyword evidence="4" id="KW-1185">Reference proteome</keyword>
<gene>
    <name evidence="2" type="ORF">SAMN05216189_1001204</name>
    <name evidence="3" type="ORF">SAMN06295949_12868</name>
</gene>
<evidence type="ECO:0008006" key="6">
    <source>
        <dbReference type="Google" id="ProtNLM"/>
    </source>
</evidence>
<sequence>MDVRLKDALPHWTRLREQWREQPRLRLAGWLVLALLAAHLLLLGSDWRDARRQAFEESARRLAQMRALASQGDWPDRAVQAEDVRSALRKRLWQARNPSLARADVQAWLDAQARQSGLQDARISVLPPLDFDKEGVGARVQAQLRGRFEPKSFGRLLHALESAEHWVSIDALELNDRGSPSVNLQLTFHFRPDGTPP</sequence>
<keyword evidence="1" id="KW-0472">Membrane</keyword>
<feature type="transmembrane region" description="Helical" evidence="1">
    <location>
        <begin position="27"/>
        <end position="44"/>
    </location>
</feature>
<protein>
    <recommendedName>
        <fullName evidence="6">Type II secretion system protein M (GspM)</fullName>
    </recommendedName>
</protein>
<dbReference type="EMBL" id="FNEC01000001">
    <property type="protein sequence ID" value="SDH99633.1"/>
    <property type="molecule type" value="Genomic_DNA"/>
</dbReference>
<dbReference type="Proteomes" id="UP000198309">
    <property type="component" value="Unassembled WGS sequence"/>
</dbReference>
<evidence type="ECO:0000256" key="1">
    <source>
        <dbReference type="SAM" id="Phobius"/>
    </source>
</evidence>
<dbReference type="EMBL" id="FZPC01000028">
    <property type="protein sequence ID" value="SNT44477.1"/>
    <property type="molecule type" value="Genomic_DNA"/>
</dbReference>
<organism evidence="2 5">
    <name type="scientific">Pseudomonas delhiensis</name>
    <dbReference type="NCBI Taxonomy" id="366289"/>
    <lineage>
        <taxon>Bacteria</taxon>
        <taxon>Pseudomonadati</taxon>
        <taxon>Pseudomonadota</taxon>
        <taxon>Gammaproteobacteria</taxon>
        <taxon>Pseudomonadales</taxon>
        <taxon>Pseudomonadaceae</taxon>
        <taxon>Pseudomonas</taxon>
    </lineage>
</organism>
<name>A0A239MNP9_9PSED</name>
<evidence type="ECO:0000313" key="2">
    <source>
        <dbReference type="EMBL" id="SDH99633.1"/>
    </source>
</evidence>
<dbReference type="Proteomes" id="UP000199693">
    <property type="component" value="Unassembled WGS sequence"/>
</dbReference>